<comment type="caution">
    <text evidence="2">The sequence shown here is derived from an EMBL/GenBank/DDBJ whole genome shotgun (WGS) entry which is preliminary data.</text>
</comment>
<accession>A0A8H7T6L0</accession>
<proteinExistence type="predicted"/>
<dbReference type="EMBL" id="JAFJYH010000329">
    <property type="protein sequence ID" value="KAG4413178.1"/>
    <property type="molecule type" value="Genomic_DNA"/>
</dbReference>
<evidence type="ECO:0000313" key="2">
    <source>
        <dbReference type="EMBL" id="KAG4413178.1"/>
    </source>
</evidence>
<name>A0A8H7T6L0_9HELO</name>
<dbReference type="Proteomes" id="UP000664132">
    <property type="component" value="Unassembled WGS sequence"/>
</dbReference>
<evidence type="ECO:0000313" key="3">
    <source>
        <dbReference type="Proteomes" id="UP000664132"/>
    </source>
</evidence>
<organism evidence="2 3">
    <name type="scientific">Cadophora malorum</name>
    <dbReference type="NCBI Taxonomy" id="108018"/>
    <lineage>
        <taxon>Eukaryota</taxon>
        <taxon>Fungi</taxon>
        <taxon>Dikarya</taxon>
        <taxon>Ascomycota</taxon>
        <taxon>Pezizomycotina</taxon>
        <taxon>Leotiomycetes</taxon>
        <taxon>Helotiales</taxon>
        <taxon>Ploettnerulaceae</taxon>
        <taxon>Cadophora</taxon>
    </lineage>
</organism>
<reference evidence="2" key="1">
    <citation type="submission" date="2021-02" db="EMBL/GenBank/DDBJ databases">
        <title>Genome sequence Cadophora malorum strain M34.</title>
        <authorList>
            <person name="Stefanovic E."/>
            <person name="Vu D."/>
            <person name="Scully C."/>
            <person name="Dijksterhuis J."/>
            <person name="Roader J."/>
            <person name="Houbraken J."/>
        </authorList>
    </citation>
    <scope>NUCLEOTIDE SEQUENCE</scope>
    <source>
        <strain evidence="2">M34</strain>
    </source>
</reference>
<gene>
    <name evidence="2" type="ORF">IFR04_013680</name>
</gene>
<evidence type="ECO:0000256" key="1">
    <source>
        <dbReference type="SAM" id="MobiDB-lite"/>
    </source>
</evidence>
<dbReference type="OrthoDB" id="3599824at2759"/>
<feature type="compositionally biased region" description="Low complexity" evidence="1">
    <location>
        <begin position="103"/>
        <end position="119"/>
    </location>
</feature>
<feature type="compositionally biased region" description="Basic residues" evidence="1">
    <location>
        <begin position="86"/>
        <end position="101"/>
    </location>
</feature>
<feature type="compositionally biased region" description="Basic residues" evidence="1">
    <location>
        <begin position="120"/>
        <end position="136"/>
    </location>
</feature>
<sequence>MRNIQNLQLAPLQAFTPMAPNMLQLAQLQQPLRPQRMPGFMPSLTPPVLPNAMMTGGLTPAAMYQQIAYPNPFAQPHCHHQQTLPCHHHHSDNHHSCRGRRGCSGSHGHSSLDSPFNRGSRSRSRSHSHTRCRSRTRSPSFRRNGVEIVDTARRSYPFYSTSGTSLYIDVRHQTPYRGGERQMVLKIPLSATIQDIWDCIGDLIGRRRRYEVEVCMLGGPAVSLWDVRGVNELRANQDDIDYFVVYER</sequence>
<keyword evidence="3" id="KW-1185">Reference proteome</keyword>
<dbReference type="AlphaFoldDB" id="A0A8H7T6L0"/>
<feature type="region of interest" description="Disordered" evidence="1">
    <location>
        <begin position="78"/>
        <end position="140"/>
    </location>
</feature>
<protein>
    <submittedName>
        <fullName evidence="2">Uncharacterized protein</fullName>
    </submittedName>
</protein>